<dbReference type="InterPro" id="IPR027843">
    <property type="entry name" value="DUF4440"/>
</dbReference>
<dbReference type="Pfam" id="PF14534">
    <property type="entry name" value="DUF4440"/>
    <property type="match status" value="1"/>
</dbReference>
<dbReference type="SUPFAM" id="SSF54427">
    <property type="entry name" value="NTF2-like"/>
    <property type="match status" value="1"/>
</dbReference>
<dbReference type="Gene3D" id="3.10.450.50">
    <property type="match status" value="1"/>
</dbReference>
<reference evidence="2" key="1">
    <citation type="submission" date="2016-10" db="EMBL/GenBank/DDBJ databases">
        <authorList>
            <person name="Varghese N."/>
            <person name="Submissions S."/>
        </authorList>
    </citation>
    <scope>NUCLEOTIDE SEQUENCE [LARGE SCALE GENOMIC DNA]</scope>
    <source>
        <strain evidence="2">YR281</strain>
    </source>
</reference>
<accession>A0A7Z7FL92</accession>
<comment type="caution">
    <text evidence="2">The sequence shown here is derived from an EMBL/GenBank/DDBJ whole genome shotgun (WGS) entry which is preliminary data.</text>
</comment>
<dbReference type="RefSeq" id="WP_091783743.1">
    <property type="nucleotide sequence ID" value="NZ_FNDI01000018.1"/>
</dbReference>
<name>A0A7Z7FL92_9BURK</name>
<keyword evidence="3" id="KW-1185">Reference proteome</keyword>
<dbReference type="Proteomes" id="UP000198900">
    <property type="component" value="Unassembled WGS sequence"/>
</dbReference>
<feature type="domain" description="DUF4440" evidence="1">
    <location>
        <begin position="8"/>
        <end position="114"/>
    </location>
</feature>
<dbReference type="InterPro" id="IPR032710">
    <property type="entry name" value="NTF2-like_dom_sf"/>
</dbReference>
<dbReference type="AlphaFoldDB" id="A0A7Z7FL92"/>
<evidence type="ECO:0000313" key="2">
    <source>
        <dbReference type="EMBL" id="SDI49689.1"/>
    </source>
</evidence>
<gene>
    <name evidence="2" type="ORF">SAMN04487926_11817</name>
</gene>
<protein>
    <recommendedName>
        <fullName evidence="1">DUF4440 domain-containing protein</fullName>
    </recommendedName>
</protein>
<sequence length="124" mass="13972">MNSIVNQVRELEESRWSAMISSDIDRLDILLNDRLSWVHSSGHYDGKTEFLGRMASGKVTYLSIEHSSDARAHGDKTVVVTGLAKMRVLADGREHELKNRYTNVWVNEGGVWQMVGWQSTPVGV</sequence>
<organism evidence="2 3">
    <name type="scientific">Paraburkholderia steynii</name>
    <dbReference type="NCBI Taxonomy" id="1245441"/>
    <lineage>
        <taxon>Bacteria</taxon>
        <taxon>Pseudomonadati</taxon>
        <taxon>Pseudomonadota</taxon>
        <taxon>Betaproteobacteria</taxon>
        <taxon>Burkholderiales</taxon>
        <taxon>Burkholderiaceae</taxon>
        <taxon>Paraburkholderia</taxon>
    </lineage>
</organism>
<evidence type="ECO:0000259" key="1">
    <source>
        <dbReference type="Pfam" id="PF14534"/>
    </source>
</evidence>
<proteinExistence type="predicted"/>
<dbReference type="EMBL" id="FNDI01000018">
    <property type="protein sequence ID" value="SDI49689.1"/>
    <property type="molecule type" value="Genomic_DNA"/>
</dbReference>
<evidence type="ECO:0000313" key="3">
    <source>
        <dbReference type="Proteomes" id="UP000198900"/>
    </source>
</evidence>